<organism evidence="1 2">
    <name type="scientific">Pistacia integerrima</name>
    <dbReference type="NCBI Taxonomy" id="434235"/>
    <lineage>
        <taxon>Eukaryota</taxon>
        <taxon>Viridiplantae</taxon>
        <taxon>Streptophyta</taxon>
        <taxon>Embryophyta</taxon>
        <taxon>Tracheophyta</taxon>
        <taxon>Spermatophyta</taxon>
        <taxon>Magnoliopsida</taxon>
        <taxon>eudicotyledons</taxon>
        <taxon>Gunneridae</taxon>
        <taxon>Pentapetalae</taxon>
        <taxon>rosids</taxon>
        <taxon>malvids</taxon>
        <taxon>Sapindales</taxon>
        <taxon>Anacardiaceae</taxon>
        <taxon>Pistacia</taxon>
    </lineage>
</organism>
<gene>
    <name evidence="1" type="ORF">Pint_09705</name>
</gene>
<protein>
    <submittedName>
        <fullName evidence="1">Uncharacterized protein</fullName>
    </submittedName>
</protein>
<proteinExistence type="predicted"/>
<keyword evidence="2" id="KW-1185">Reference proteome</keyword>
<reference evidence="2" key="1">
    <citation type="journal article" date="2023" name="G3 (Bethesda)">
        <title>Genome assembly and association tests identify interacting loci associated with vigor, precocity, and sex in interspecific pistachio rootstocks.</title>
        <authorList>
            <person name="Palmer W."/>
            <person name="Jacygrad E."/>
            <person name="Sagayaradj S."/>
            <person name="Cavanaugh K."/>
            <person name="Han R."/>
            <person name="Bertier L."/>
            <person name="Beede B."/>
            <person name="Kafkas S."/>
            <person name="Golino D."/>
            <person name="Preece J."/>
            <person name="Michelmore R."/>
        </authorList>
    </citation>
    <scope>NUCLEOTIDE SEQUENCE [LARGE SCALE GENOMIC DNA]</scope>
</reference>
<accession>A0ACC0XL35</accession>
<dbReference type="Proteomes" id="UP001163603">
    <property type="component" value="Chromosome 12"/>
</dbReference>
<dbReference type="EMBL" id="CM047747">
    <property type="protein sequence ID" value="KAJ0018472.1"/>
    <property type="molecule type" value="Genomic_DNA"/>
</dbReference>
<sequence>MVMAVFSYIYHQSFVVAQTLSVEIILEQILTNLTFDEQQDLYTKLGEVLHKRLYGS</sequence>
<evidence type="ECO:0000313" key="2">
    <source>
        <dbReference type="Proteomes" id="UP001163603"/>
    </source>
</evidence>
<evidence type="ECO:0000313" key="1">
    <source>
        <dbReference type="EMBL" id="KAJ0018472.1"/>
    </source>
</evidence>
<comment type="caution">
    <text evidence="1">The sequence shown here is derived from an EMBL/GenBank/DDBJ whole genome shotgun (WGS) entry which is preliminary data.</text>
</comment>
<name>A0ACC0XL35_9ROSI</name>